<gene>
    <name evidence="2" type="ORF">EMPG_15822</name>
</gene>
<dbReference type="Proteomes" id="UP000053573">
    <property type="component" value="Unassembled WGS sequence"/>
</dbReference>
<evidence type="ECO:0000256" key="1">
    <source>
        <dbReference type="SAM" id="MobiDB-lite"/>
    </source>
</evidence>
<feature type="region of interest" description="Disordered" evidence="1">
    <location>
        <begin position="1"/>
        <end position="56"/>
    </location>
</feature>
<name>A0A0H1BBI3_9EURO</name>
<sequence>MPLPCQNVTHTLSRRDLPTSTAPNGTPSNTSPLPTHNTNSSGTGNSTPASQATTTN</sequence>
<evidence type="ECO:0000313" key="3">
    <source>
        <dbReference type="Proteomes" id="UP000053573"/>
    </source>
</evidence>
<protein>
    <submittedName>
        <fullName evidence="2">Uncharacterized protein</fullName>
    </submittedName>
</protein>
<feature type="compositionally biased region" description="Polar residues" evidence="1">
    <location>
        <begin position="1"/>
        <end position="11"/>
    </location>
</feature>
<feature type="compositionally biased region" description="Polar residues" evidence="1">
    <location>
        <begin position="18"/>
        <end position="56"/>
    </location>
</feature>
<evidence type="ECO:0000313" key="2">
    <source>
        <dbReference type="EMBL" id="KLJ08740.1"/>
    </source>
</evidence>
<proteinExistence type="predicted"/>
<organism evidence="2 3">
    <name type="scientific">Blastomyces silverae</name>
    <dbReference type="NCBI Taxonomy" id="2060906"/>
    <lineage>
        <taxon>Eukaryota</taxon>
        <taxon>Fungi</taxon>
        <taxon>Dikarya</taxon>
        <taxon>Ascomycota</taxon>
        <taxon>Pezizomycotina</taxon>
        <taxon>Eurotiomycetes</taxon>
        <taxon>Eurotiomycetidae</taxon>
        <taxon>Onygenales</taxon>
        <taxon>Ajellomycetaceae</taxon>
        <taxon>Blastomyces</taxon>
    </lineage>
</organism>
<accession>A0A0H1BBI3</accession>
<keyword evidence="3" id="KW-1185">Reference proteome</keyword>
<dbReference type="EMBL" id="LDEV01002536">
    <property type="protein sequence ID" value="KLJ08740.1"/>
    <property type="molecule type" value="Genomic_DNA"/>
</dbReference>
<reference evidence="3" key="1">
    <citation type="journal article" date="2015" name="PLoS Genet.">
        <title>The dynamic genome and transcriptome of the human fungal pathogen Blastomyces and close relative Emmonsia.</title>
        <authorList>
            <person name="Munoz J.F."/>
            <person name="Gauthier G.M."/>
            <person name="Desjardins C.A."/>
            <person name="Gallo J.E."/>
            <person name="Holder J."/>
            <person name="Sullivan T.D."/>
            <person name="Marty A.J."/>
            <person name="Carmen J.C."/>
            <person name="Chen Z."/>
            <person name="Ding L."/>
            <person name="Gujja S."/>
            <person name="Magrini V."/>
            <person name="Misas E."/>
            <person name="Mitreva M."/>
            <person name="Priest M."/>
            <person name="Saif S."/>
            <person name="Whiston E.A."/>
            <person name="Young S."/>
            <person name="Zeng Q."/>
            <person name="Goldman W.E."/>
            <person name="Mardis E.R."/>
            <person name="Taylor J.W."/>
            <person name="McEwen J.G."/>
            <person name="Clay O.K."/>
            <person name="Klein B.S."/>
            <person name="Cuomo C.A."/>
        </authorList>
    </citation>
    <scope>NUCLEOTIDE SEQUENCE [LARGE SCALE GENOMIC DNA]</scope>
    <source>
        <strain evidence="3">UAMH 139</strain>
    </source>
</reference>
<dbReference type="AlphaFoldDB" id="A0A0H1BBI3"/>
<comment type="caution">
    <text evidence="2">The sequence shown here is derived from an EMBL/GenBank/DDBJ whole genome shotgun (WGS) entry which is preliminary data.</text>
</comment>